<comment type="similarity">
    <text evidence="2">Belongs to the MscS (TC 1.A.23) family.</text>
</comment>
<keyword evidence="3" id="KW-1003">Cell membrane</keyword>
<dbReference type="GO" id="GO:0008381">
    <property type="term" value="F:mechanosensitive monoatomic ion channel activity"/>
    <property type="evidence" value="ECO:0007669"/>
    <property type="project" value="InterPro"/>
</dbReference>
<feature type="domain" description="Mechanosensitive ion channel transmembrane helices 2/3" evidence="10">
    <location>
        <begin position="85"/>
        <end position="122"/>
    </location>
</feature>
<reference evidence="11 13" key="1">
    <citation type="journal article" date="2020" name="Access Microbiol">
        <title>Isolation and genome sequencing of Staphylococcus schleiferi subspecies coagulans from Antarctic seals.</title>
        <authorList>
            <person name="Foster G."/>
            <person name="Robb A."/>
            <person name="Paterson G.K."/>
        </authorList>
    </citation>
    <scope>NUCLEOTIDE SEQUENCE [LARGE SCALE GENOMIC DNA]</scope>
    <source>
        <strain evidence="11 13">M615/02/4</strain>
    </source>
</reference>
<evidence type="ECO:0000313" key="11">
    <source>
        <dbReference type="EMBL" id="MBA8776111.1"/>
    </source>
</evidence>
<evidence type="ECO:0000313" key="14">
    <source>
        <dbReference type="Proteomes" id="UP001255050"/>
    </source>
</evidence>
<comment type="caution">
    <text evidence="11">The sequence shown here is derived from an EMBL/GenBank/DDBJ whole genome shotgun (WGS) entry which is preliminary data.</text>
</comment>
<keyword evidence="14" id="KW-1185">Reference proteome</keyword>
<evidence type="ECO:0000256" key="1">
    <source>
        <dbReference type="ARBA" id="ARBA00004651"/>
    </source>
</evidence>
<dbReference type="PANTHER" id="PTHR30460">
    <property type="entry name" value="MODERATE CONDUCTANCE MECHANOSENSITIVE CHANNEL YBIO"/>
    <property type="match status" value="1"/>
</dbReference>
<dbReference type="Proteomes" id="UP000524893">
    <property type="component" value="Unassembled WGS sequence"/>
</dbReference>
<dbReference type="GeneID" id="72413080"/>
<evidence type="ECO:0000259" key="8">
    <source>
        <dbReference type="Pfam" id="PF00924"/>
    </source>
</evidence>
<evidence type="ECO:0000259" key="10">
    <source>
        <dbReference type="Pfam" id="PF21088"/>
    </source>
</evidence>
<evidence type="ECO:0000313" key="12">
    <source>
        <dbReference type="EMBL" id="MDR5603692.1"/>
    </source>
</evidence>
<dbReference type="Pfam" id="PF21082">
    <property type="entry name" value="MS_channel_3rd"/>
    <property type="match status" value="1"/>
</dbReference>
<dbReference type="InterPro" id="IPR011014">
    <property type="entry name" value="MscS_channel_TM-2"/>
</dbReference>
<dbReference type="SUPFAM" id="SSF82861">
    <property type="entry name" value="Mechanosensitive channel protein MscS (YggB), transmembrane region"/>
    <property type="match status" value="1"/>
</dbReference>
<sequence length="300" mass="33195">MNQFKAVIESMVQPLLEPETYSNLLTKLIIIAIYVIVAFVVVRILNKVIEQFFKVNNRAMTKSNRASRVKRSKTLITLVQNAVGYLVWFITLTTVLSKFGISVESILAGAGVVGLAIGFGAQTLVKDVITGFFIIFENQFDVGDYVSIKNNGSPIAEGTVKAIGLRSTRILSYTGELSIIPNGTMSEVTNFSVTNGVSVIDIPVSINEKIDDVEKKMNIFLKSIPKKYDIFIEPPEVLGVDNFNSYEVRIRVAGETLPGESFSGSRILRRELKEFLQAEGIEAPMPTLVQLYKDQQNAES</sequence>
<dbReference type="SUPFAM" id="SSF82689">
    <property type="entry name" value="Mechanosensitive channel protein MscS (YggB), C-terminal domain"/>
    <property type="match status" value="1"/>
</dbReference>
<gene>
    <name evidence="11" type="ORF">HR081_04125</name>
    <name evidence="12" type="ORF">RCO12_09650</name>
</gene>
<keyword evidence="6 7" id="KW-0472">Membrane</keyword>
<evidence type="ECO:0000256" key="4">
    <source>
        <dbReference type="ARBA" id="ARBA00022692"/>
    </source>
</evidence>
<evidence type="ECO:0000259" key="9">
    <source>
        <dbReference type="Pfam" id="PF21082"/>
    </source>
</evidence>
<evidence type="ECO:0000256" key="6">
    <source>
        <dbReference type="ARBA" id="ARBA00023136"/>
    </source>
</evidence>
<protein>
    <submittedName>
        <fullName evidence="11">Mechanosensitive ion channel family protein</fullName>
    </submittedName>
</protein>
<dbReference type="InterPro" id="IPR006685">
    <property type="entry name" value="MscS_channel_2nd"/>
</dbReference>
<feature type="transmembrane region" description="Helical" evidence="7">
    <location>
        <begin position="75"/>
        <end position="99"/>
    </location>
</feature>
<dbReference type="PANTHER" id="PTHR30460:SF0">
    <property type="entry name" value="MODERATE CONDUCTANCE MECHANOSENSITIVE CHANNEL YBIO"/>
    <property type="match status" value="1"/>
</dbReference>
<dbReference type="Pfam" id="PF21088">
    <property type="entry name" value="MS_channel_1st"/>
    <property type="match status" value="1"/>
</dbReference>
<dbReference type="Pfam" id="PF00924">
    <property type="entry name" value="MS_channel_2nd"/>
    <property type="match status" value="1"/>
</dbReference>
<feature type="domain" description="Mechanosensitive ion channel MscS" evidence="8">
    <location>
        <begin position="123"/>
        <end position="192"/>
    </location>
</feature>
<evidence type="ECO:0000313" key="13">
    <source>
        <dbReference type="Proteomes" id="UP000524893"/>
    </source>
</evidence>
<dbReference type="GO" id="GO:0005886">
    <property type="term" value="C:plasma membrane"/>
    <property type="evidence" value="ECO:0007669"/>
    <property type="project" value="UniProtKB-SubCell"/>
</dbReference>
<dbReference type="InterPro" id="IPR011066">
    <property type="entry name" value="MscS_channel_C_sf"/>
</dbReference>
<dbReference type="SUPFAM" id="SSF50182">
    <property type="entry name" value="Sm-like ribonucleoproteins"/>
    <property type="match status" value="1"/>
</dbReference>
<dbReference type="InterPro" id="IPR049278">
    <property type="entry name" value="MS_channel_C"/>
</dbReference>
<evidence type="ECO:0000256" key="3">
    <source>
        <dbReference type="ARBA" id="ARBA00022475"/>
    </source>
</evidence>
<dbReference type="InterPro" id="IPR049142">
    <property type="entry name" value="MS_channel_1st"/>
</dbReference>
<keyword evidence="4 7" id="KW-0812">Transmembrane</keyword>
<name>A0A9X1E7K8_9STAP</name>
<feature type="transmembrane region" description="Helical" evidence="7">
    <location>
        <begin position="24"/>
        <end position="45"/>
    </location>
</feature>
<dbReference type="InterPro" id="IPR010920">
    <property type="entry name" value="LSM_dom_sf"/>
</dbReference>
<dbReference type="InterPro" id="IPR023408">
    <property type="entry name" value="MscS_beta-dom_sf"/>
</dbReference>
<dbReference type="RefSeq" id="WP_103356089.1">
    <property type="nucleotide sequence ID" value="NZ_CP092966.1"/>
</dbReference>
<dbReference type="FunFam" id="1.10.287.1260:FF:000005">
    <property type="entry name" value="Mechanosensitive ion channel family protein"/>
    <property type="match status" value="1"/>
</dbReference>
<dbReference type="Gene3D" id="1.10.287.1260">
    <property type="match status" value="1"/>
</dbReference>
<accession>A0A9X1E7K8</accession>
<dbReference type="AlphaFoldDB" id="A0A9X1E7K8"/>
<dbReference type="InterPro" id="IPR045276">
    <property type="entry name" value="YbiO_bact"/>
</dbReference>
<feature type="transmembrane region" description="Helical" evidence="7">
    <location>
        <begin position="105"/>
        <end position="125"/>
    </location>
</feature>
<evidence type="ECO:0000256" key="2">
    <source>
        <dbReference type="ARBA" id="ARBA00008017"/>
    </source>
</evidence>
<proteinExistence type="inferred from homology"/>
<reference evidence="12 14" key="2">
    <citation type="submission" date="2023-08" db="EMBL/GenBank/DDBJ databases">
        <title>Whole genome sequencing of Staphylococcus coagulans NN-2474.</title>
        <authorList>
            <person name="Kropotov V.S."/>
            <person name="Boriskina E.V."/>
            <person name="Gordinskaya N.A."/>
            <person name="Shkurkina I.S."/>
            <person name="Kryazhev D.V."/>
            <person name="Alekseeva A.E."/>
            <person name="Makhova M.A."/>
        </authorList>
    </citation>
    <scope>NUCLEOTIDE SEQUENCE [LARGE SCALE GENOMIC DNA]</scope>
    <source>
        <strain evidence="12 14">NN-2474</strain>
    </source>
</reference>
<keyword evidence="5 7" id="KW-1133">Transmembrane helix</keyword>
<comment type="subcellular location">
    <subcellularLocation>
        <location evidence="1">Cell membrane</location>
        <topology evidence="1">Multi-pass membrane protein</topology>
    </subcellularLocation>
</comment>
<dbReference type="Gene3D" id="3.30.70.100">
    <property type="match status" value="1"/>
</dbReference>
<dbReference type="Proteomes" id="UP001255050">
    <property type="component" value="Unassembled WGS sequence"/>
</dbReference>
<dbReference type="EMBL" id="JABTCN010000007">
    <property type="protein sequence ID" value="MBA8776111.1"/>
    <property type="molecule type" value="Genomic_DNA"/>
</dbReference>
<feature type="domain" description="Mechanosensitive ion channel MscS C-terminal" evidence="9">
    <location>
        <begin position="199"/>
        <end position="282"/>
    </location>
</feature>
<evidence type="ECO:0000256" key="5">
    <source>
        <dbReference type="ARBA" id="ARBA00022989"/>
    </source>
</evidence>
<organism evidence="11 13">
    <name type="scientific">Staphylococcus coagulans</name>
    <dbReference type="NCBI Taxonomy" id="74706"/>
    <lineage>
        <taxon>Bacteria</taxon>
        <taxon>Bacillati</taxon>
        <taxon>Bacillota</taxon>
        <taxon>Bacilli</taxon>
        <taxon>Bacillales</taxon>
        <taxon>Staphylococcaceae</taxon>
        <taxon>Staphylococcus</taxon>
    </lineage>
</organism>
<dbReference type="EMBL" id="JAVJGV010000051">
    <property type="protein sequence ID" value="MDR5603692.1"/>
    <property type="molecule type" value="Genomic_DNA"/>
</dbReference>
<dbReference type="Gene3D" id="2.30.30.60">
    <property type="match status" value="1"/>
</dbReference>
<evidence type="ECO:0000256" key="7">
    <source>
        <dbReference type="SAM" id="Phobius"/>
    </source>
</evidence>